<dbReference type="Pfam" id="PF01418">
    <property type="entry name" value="HTH_6"/>
    <property type="match status" value="1"/>
</dbReference>
<feature type="domain" description="SIS" evidence="6">
    <location>
        <begin position="130"/>
        <end position="267"/>
    </location>
</feature>
<keyword evidence="1" id="KW-0805">Transcription regulation</keyword>
<dbReference type="PROSITE" id="PS51071">
    <property type="entry name" value="HTH_RPIR"/>
    <property type="match status" value="1"/>
</dbReference>
<feature type="region of interest" description="Disordered" evidence="4">
    <location>
        <begin position="89"/>
        <end position="109"/>
    </location>
</feature>
<dbReference type="PANTHER" id="PTHR30514">
    <property type="entry name" value="GLUCOKINASE"/>
    <property type="match status" value="1"/>
</dbReference>
<dbReference type="GO" id="GO:1901135">
    <property type="term" value="P:carbohydrate derivative metabolic process"/>
    <property type="evidence" value="ECO:0007669"/>
    <property type="project" value="InterPro"/>
</dbReference>
<dbReference type="SUPFAM" id="SSF53697">
    <property type="entry name" value="SIS domain"/>
    <property type="match status" value="1"/>
</dbReference>
<reference evidence="7 8" key="2">
    <citation type="submission" date="2019-08" db="EMBL/GenBank/DDBJ databases">
        <title>Jejuicoccus antrihumi gen. nov., sp. nov., a new member of the family Dermacoccaceae isolated from a cave.</title>
        <authorList>
            <person name="Schumann P."/>
            <person name="Kim I.S."/>
        </authorList>
    </citation>
    <scope>NUCLEOTIDE SEQUENCE [LARGE SCALE GENOMIC DNA]</scope>
    <source>
        <strain evidence="7 8">C5-26</strain>
    </source>
</reference>
<dbReference type="InterPro" id="IPR036388">
    <property type="entry name" value="WH-like_DNA-bd_sf"/>
</dbReference>
<dbReference type="Proteomes" id="UP000320244">
    <property type="component" value="Unassembled WGS sequence"/>
</dbReference>
<organism evidence="7 8">
    <name type="scientific">Leekyejoonella antrihumi</name>
    <dbReference type="NCBI Taxonomy" id="1660198"/>
    <lineage>
        <taxon>Bacteria</taxon>
        <taxon>Bacillati</taxon>
        <taxon>Actinomycetota</taxon>
        <taxon>Actinomycetes</taxon>
        <taxon>Micrococcales</taxon>
        <taxon>Dermacoccaceae</taxon>
        <taxon>Leekyejoonella</taxon>
    </lineage>
</organism>
<evidence type="ECO:0000256" key="1">
    <source>
        <dbReference type="ARBA" id="ARBA00023015"/>
    </source>
</evidence>
<reference evidence="7 8" key="1">
    <citation type="submission" date="2019-05" db="EMBL/GenBank/DDBJ databases">
        <authorList>
            <person name="Lee S.D."/>
        </authorList>
    </citation>
    <scope>NUCLEOTIDE SEQUENCE [LARGE SCALE GENOMIC DNA]</scope>
    <source>
        <strain evidence="7 8">C5-26</strain>
    </source>
</reference>
<dbReference type="AlphaFoldDB" id="A0A563DVB4"/>
<dbReference type="SUPFAM" id="SSF46689">
    <property type="entry name" value="Homeodomain-like"/>
    <property type="match status" value="1"/>
</dbReference>
<dbReference type="InterPro" id="IPR000281">
    <property type="entry name" value="HTH_RpiR"/>
</dbReference>
<evidence type="ECO:0000256" key="3">
    <source>
        <dbReference type="ARBA" id="ARBA00023163"/>
    </source>
</evidence>
<gene>
    <name evidence="7" type="ORF">FGL98_19595</name>
</gene>
<evidence type="ECO:0000256" key="4">
    <source>
        <dbReference type="SAM" id="MobiDB-lite"/>
    </source>
</evidence>
<dbReference type="PROSITE" id="PS51464">
    <property type="entry name" value="SIS"/>
    <property type="match status" value="1"/>
</dbReference>
<dbReference type="InterPro" id="IPR035472">
    <property type="entry name" value="RpiR-like_SIS"/>
</dbReference>
<dbReference type="Pfam" id="PF01380">
    <property type="entry name" value="SIS"/>
    <property type="match status" value="1"/>
</dbReference>
<keyword evidence="8" id="KW-1185">Reference proteome</keyword>
<dbReference type="EMBL" id="VCQV01000034">
    <property type="protein sequence ID" value="TWP33911.1"/>
    <property type="molecule type" value="Genomic_DNA"/>
</dbReference>
<dbReference type="InterPro" id="IPR009057">
    <property type="entry name" value="Homeodomain-like_sf"/>
</dbReference>
<evidence type="ECO:0000259" key="6">
    <source>
        <dbReference type="PROSITE" id="PS51464"/>
    </source>
</evidence>
<protein>
    <submittedName>
        <fullName evidence="7">MurR/RpiR family transcriptional regulator</fullName>
    </submittedName>
</protein>
<dbReference type="GO" id="GO:0003677">
    <property type="term" value="F:DNA binding"/>
    <property type="evidence" value="ECO:0007669"/>
    <property type="project" value="UniProtKB-KW"/>
</dbReference>
<dbReference type="CDD" id="cd05013">
    <property type="entry name" value="SIS_RpiR"/>
    <property type="match status" value="1"/>
</dbReference>
<dbReference type="Gene3D" id="1.10.10.10">
    <property type="entry name" value="Winged helix-like DNA-binding domain superfamily/Winged helix DNA-binding domain"/>
    <property type="match status" value="1"/>
</dbReference>
<dbReference type="PANTHER" id="PTHR30514:SF18">
    <property type="entry name" value="RPIR-FAMILY TRANSCRIPTIONAL REGULATOR"/>
    <property type="match status" value="1"/>
</dbReference>
<dbReference type="InterPro" id="IPR046348">
    <property type="entry name" value="SIS_dom_sf"/>
</dbReference>
<dbReference type="InterPro" id="IPR001347">
    <property type="entry name" value="SIS_dom"/>
</dbReference>
<dbReference type="Gene3D" id="3.40.50.10490">
    <property type="entry name" value="Glucose-6-phosphate isomerase like protein, domain 1"/>
    <property type="match status" value="1"/>
</dbReference>
<keyword evidence="3" id="KW-0804">Transcription</keyword>
<dbReference type="InterPro" id="IPR047640">
    <property type="entry name" value="RpiR-like"/>
</dbReference>
<dbReference type="RefSeq" id="WP_146319621.1">
    <property type="nucleotide sequence ID" value="NZ_VCQV01000034.1"/>
</dbReference>
<dbReference type="OrthoDB" id="3574600at2"/>
<proteinExistence type="predicted"/>
<evidence type="ECO:0000259" key="5">
    <source>
        <dbReference type="PROSITE" id="PS51071"/>
    </source>
</evidence>
<feature type="domain" description="HTH rpiR-type" evidence="5">
    <location>
        <begin position="7"/>
        <end position="83"/>
    </location>
</feature>
<name>A0A563DVB4_9MICO</name>
<accession>A0A563DVB4</accession>
<keyword evidence="2" id="KW-0238">DNA-binding</keyword>
<sequence>MNVGNSSAVSARIHELMDDLSEAERRVARGLLSDYPASGLGTSHSLAEAVGVSAPTVVRFAIHLGFDGFSDMQRQLRTEVSASASSPVLRTLAQSSKRKPSTPFSASMQRREEAIRATLQLTPCSELTSATVLIADSPRQVLVTGGFFSSSVARIMALQLSQVRSNVLFVEEPLRHDAGSILDAKKRSVLIMFDLRRYEQSALELAKQAKGRGIDVILITDRWMSPVASVADVVLPVDVEAVPFDTFVALLALVESIVESVMARCGPKGLRRMKDWEAQAVGHTRPWDAGPSTPASPSPNH</sequence>
<dbReference type="GO" id="GO:0003700">
    <property type="term" value="F:DNA-binding transcription factor activity"/>
    <property type="evidence" value="ECO:0007669"/>
    <property type="project" value="InterPro"/>
</dbReference>
<evidence type="ECO:0000313" key="8">
    <source>
        <dbReference type="Proteomes" id="UP000320244"/>
    </source>
</evidence>
<evidence type="ECO:0000313" key="7">
    <source>
        <dbReference type="EMBL" id="TWP33911.1"/>
    </source>
</evidence>
<evidence type="ECO:0000256" key="2">
    <source>
        <dbReference type="ARBA" id="ARBA00023125"/>
    </source>
</evidence>
<comment type="caution">
    <text evidence="7">The sequence shown here is derived from an EMBL/GenBank/DDBJ whole genome shotgun (WGS) entry which is preliminary data.</text>
</comment>
<dbReference type="GO" id="GO:0097367">
    <property type="term" value="F:carbohydrate derivative binding"/>
    <property type="evidence" value="ECO:0007669"/>
    <property type="project" value="InterPro"/>
</dbReference>